<reference evidence="1 2" key="1">
    <citation type="submission" date="2016-12" db="EMBL/GenBank/DDBJ databases">
        <title>The genomes of Aspergillus section Nigri reveals drivers in fungal speciation.</title>
        <authorList>
            <consortium name="DOE Joint Genome Institute"/>
            <person name="Vesth T.C."/>
            <person name="Nybo J."/>
            <person name="Theobald S."/>
            <person name="Brandl J."/>
            <person name="Frisvad J.C."/>
            <person name="Nielsen K.F."/>
            <person name="Lyhne E.K."/>
            <person name="Kogle M.E."/>
            <person name="Kuo A."/>
            <person name="Riley R."/>
            <person name="Clum A."/>
            <person name="Nolan M."/>
            <person name="Lipzen A."/>
            <person name="Salamov A."/>
            <person name="Henrissat B."/>
            <person name="Wiebenga A."/>
            <person name="De Vries R.P."/>
            <person name="Grigoriev I.V."/>
            <person name="Mortensen U.H."/>
            <person name="Andersen M.R."/>
            <person name="Baker S.E."/>
        </authorList>
    </citation>
    <scope>NUCLEOTIDE SEQUENCE [LARGE SCALE GENOMIC DNA]</scope>
    <source>
        <strain evidence="1 2">CBS 117.55</strain>
    </source>
</reference>
<dbReference type="EMBL" id="MSFL01000004">
    <property type="protein sequence ID" value="PWY89244.1"/>
    <property type="molecule type" value="Genomic_DNA"/>
</dbReference>
<accession>A0A317WS23</accession>
<sequence>MDITSCLPMNTVHAIGSTSSGICAVIQDEMRKKHPAPYVSFSHVPPALVRESLDNPEAFGSRAVRICYDEDTRRLIVKIPGNQHEVATWHLSKRIINDTTSMGLDDQLLLKGAARVEDAPVKKEPDASFRPVHRPPGRDQKWPSVVIESGWSESDARLEVDANLWIGRSEGLVQVVIAVCIDRDQELVTFKKYVPAQAPLPRLQTLRSHSWRAALSETIAVSRVNQVVTVTGAPLTIRFEEMFLRPASSPLHVGYTFDAAALQKVAEMARGRLAGAVWAGSPCEGGQEVTGAPFVIRFEDMFLRPARGTFEMDYVFDAERRQSLAELVWDEGSDVSD</sequence>
<name>A0A317WS23_9EURO</name>
<keyword evidence="2" id="KW-1185">Reference proteome</keyword>
<dbReference type="GeneID" id="37070074"/>
<evidence type="ECO:0000313" key="1">
    <source>
        <dbReference type="EMBL" id="PWY89244.1"/>
    </source>
</evidence>
<dbReference type="VEuPathDB" id="FungiDB:BO70DRAFT_426879"/>
<dbReference type="OrthoDB" id="76567at2759"/>
<dbReference type="AlphaFoldDB" id="A0A317WS23"/>
<gene>
    <name evidence="1" type="ORF">BO70DRAFT_426879</name>
</gene>
<evidence type="ECO:0000313" key="2">
    <source>
        <dbReference type="Proteomes" id="UP000247233"/>
    </source>
</evidence>
<dbReference type="RefSeq" id="XP_025402431.1">
    <property type="nucleotide sequence ID" value="XM_025547837.1"/>
</dbReference>
<dbReference type="Proteomes" id="UP000247233">
    <property type="component" value="Unassembled WGS sequence"/>
</dbReference>
<comment type="caution">
    <text evidence="1">The sequence shown here is derived from an EMBL/GenBank/DDBJ whole genome shotgun (WGS) entry which is preliminary data.</text>
</comment>
<protein>
    <submittedName>
        <fullName evidence="1">Uncharacterized protein</fullName>
    </submittedName>
</protein>
<organism evidence="1 2">
    <name type="scientific">Aspergillus heteromorphus CBS 117.55</name>
    <dbReference type="NCBI Taxonomy" id="1448321"/>
    <lineage>
        <taxon>Eukaryota</taxon>
        <taxon>Fungi</taxon>
        <taxon>Dikarya</taxon>
        <taxon>Ascomycota</taxon>
        <taxon>Pezizomycotina</taxon>
        <taxon>Eurotiomycetes</taxon>
        <taxon>Eurotiomycetidae</taxon>
        <taxon>Eurotiales</taxon>
        <taxon>Aspergillaceae</taxon>
        <taxon>Aspergillus</taxon>
        <taxon>Aspergillus subgen. Circumdati</taxon>
    </lineage>
</organism>
<proteinExistence type="predicted"/>